<dbReference type="OrthoDB" id="3650366at2759"/>
<sequence>MTSQIVLFAQSRSGSHLLERMISKQQPDVKPLYNPLGPSRGIQLGWLRSETFADGMQQDKMSEFEASTHDAVAEWEGELSRAPSEGRKLIIHTHPFNPAKPSRMLHYVKLLETRPQPPLPPEGENFTLLPDTLLLREGTVPIINIRDPRLVVPSAYRVLDSFGLPHGGGRPNFLIATCPIWARLLYDWYISHGVHPLVADADDFMTSEDFVRRICSRAGLDPALACFAWEELTPDEKAKLHPMYYKSQKTLVDSCRVRVELAGRNLNLEELKGEWEEKFGEDMRLVREMVDLSVPHYEYLYERRMKL</sequence>
<dbReference type="PANTHER" id="PTHR48312:SF1">
    <property type="entry name" value="SULFOTRANSFERASE"/>
    <property type="match status" value="1"/>
</dbReference>
<dbReference type="InterPro" id="IPR027417">
    <property type="entry name" value="P-loop_NTPase"/>
</dbReference>
<organism evidence="1 2">
    <name type="scientific">Polychaeton citri CBS 116435</name>
    <dbReference type="NCBI Taxonomy" id="1314669"/>
    <lineage>
        <taxon>Eukaryota</taxon>
        <taxon>Fungi</taxon>
        <taxon>Dikarya</taxon>
        <taxon>Ascomycota</taxon>
        <taxon>Pezizomycotina</taxon>
        <taxon>Dothideomycetes</taxon>
        <taxon>Dothideomycetidae</taxon>
        <taxon>Capnodiales</taxon>
        <taxon>Capnodiaceae</taxon>
        <taxon>Polychaeton</taxon>
    </lineage>
</organism>
<dbReference type="AlphaFoldDB" id="A0A9P4QCU5"/>
<gene>
    <name evidence="1" type="ORF">K431DRAFT_301940</name>
</gene>
<dbReference type="Proteomes" id="UP000799441">
    <property type="component" value="Unassembled WGS sequence"/>
</dbReference>
<dbReference type="Gene3D" id="3.40.50.300">
    <property type="entry name" value="P-loop containing nucleotide triphosphate hydrolases"/>
    <property type="match status" value="1"/>
</dbReference>
<dbReference type="EMBL" id="MU003777">
    <property type="protein sequence ID" value="KAF2723353.1"/>
    <property type="molecule type" value="Genomic_DNA"/>
</dbReference>
<dbReference type="PANTHER" id="PTHR48312">
    <property type="match status" value="1"/>
</dbReference>
<dbReference type="SUPFAM" id="SSF52540">
    <property type="entry name" value="P-loop containing nucleoside triphosphate hydrolases"/>
    <property type="match status" value="1"/>
</dbReference>
<evidence type="ECO:0000313" key="1">
    <source>
        <dbReference type="EMBL" id="KAF2723353.1"/>
    </source>
</evidence>
<evidence type="ECO:0008006" key="3">
    <source>
        <dbReference type="Google" id="ProtNLM"/>
    </source>
</evidence>
<accession>A0A9P4QCU5</accession>
<comment type="caution">
    <text evidence="1">The sequence shown here is derived from an EMBL/GenBank/DDBJ whole genome shotgun (WGS) entry which is preliminary data.</text>
</comment>
<keyword evidence="2" id="KW-1185">Reference proteome</keyword>
<evidence type="ECO:0000313" key="2">
    <source>
        <dbReference type="Proteomes" id="UP000799441"/>
    </source>
</evidence>
<reference evidence="1" key="1">
    <citation type="journal article" date="2020" name="Stud. Mycol.">
        <title>101 Dothideomycetes genomes: a test case for predicting lifestyles and emergence of pathogens.</title>
        <authorList>
            <person name="Haridas S."/>
            <person name="Albert R."/>
            <person name="Binder M."/>
            <person name="Bloem J."/>
            <person name="Labutti K."/>
            <person name="Salamov A."/>
            <person name="Andreopoulos B."/>
            <person name="Baker S."/>
            <person name="Barry K."/>
            <person name="Bills G."/>
            <person name="Bluhm B."/>
            <person name="Cannon C."/>
            <person name="Castanera R."/>
            <person name="Culley D."/>
            <person name="Daum C."/>
            <person name="Ezra D."/>
            <person name="Gonzalez J."/>
            <person name="Henrissat B."/>
            <person name="Kuo A."/>
            <person name="Liang C."/>
            <person name="Lipzen A."/>
            <person name="Lutzoni F."/>
            <person name="Magnuson J."/>
            <person name="Mondo S."/>
            <person name="Nolan M."/>
            <person name="Ohm R."/>
            <person name="Pangilinan J."/>
            <person name="Park H.-J."/>
            <person name="Ramirez L."/>
            <person name="Alfaro M."/>
            <person name="Sun H."/>
            <person name="Tritt A."/>
            <person name="Yoshinaga Y."/>
            <person name="Zwiers L.-H."/>
            <person name="Turgeon B."/>
            <person name="Goodwin S."/>
            <person name="Spatafora J."/>
            <person name="Crous P."/>
            <person name="Grigoriev I."/>
        </authorList>
    </citation>
    <scope>NUCLEOTIDE SEQUENCE</scope>
    <source>
        <strain evidence="1">CBS 116435</strain>
    </source>
</reference>
<name>A0A9P4QCU5_9PEZI</name>
<protein>
    <recommendedName>
        <fullName evidence="3">Sulfotransferase domain-containing protein</fullName>
    </recommendedName>
</protein>
<proteinExistence type="predicted"/>